<feature type="chain" id="PRO_5043855233" evidence="1">
    <location>
        <begin position="16"/>
        <end position="491"/>
    </location>
</feature>
<dbReference type="PANTHER" id="PTHR38787">
    <property type="entry name" value="REGULATORY P DOMAIN-CONTAINING PROTEIN"/>
    <property type="match status" value="1"/>
</dbReference>
<keyword evidence="3" id="KW-1185">Reference proteome</keyword>
<keyword evidence="1" id="KW-0732">Signal</keyword>
<dbReference type="AlphaFoldDB" id="A0AAV9PCM7"/>
<dbReference type="NCBIfam" id="TIGR04312">
    <property type="entry name" value="choice_anch_B"/>
    <property type="match status" value="1"/>
</dbReference>
<comment type="caution">
    <text evidence="2">The sequence shown here is derived from an EMBL/GenBank/DDBJ whole genome shotgun (WGS) entry which is preliminary data.</text>
</comment>
<evidence type="ECO:0000313" key="2">
    <source>
        <dbReference type="EMBL" id="KAK5170254.1"/>
    </source>
</evidence>
<dbReference type="InterPro" id="IPR027589">
    <property type="entry name" value="Choice_anch_B"/>
</dbReference>
<protein>
    <submittedName>
        <fullName evidence="2">Uncharacterized protein</fullName>
    </submittedName>
</protein>
<dbReference type="GO" id="GO:0005576">
    <property type="term" value="C:extracellular region"/>
    <property type="evidence" value="ECO:0007669"/>
    <property type="project" value="TreeGrafter"/>
</dbReference>
<organism evidence="2 3">
    <name type="scientific">Saxophila tyrrhenica</name>
    <dbReference type="NCBI Taxonomy" id="1690608"/>
    <lineage>
        <taxon>Eukaryota</taxon>
        <taxon>Fungi</taxon>
        <taxon>Dikarya</taxon>
        <taxon>Ascomycota</taxon>
        <taxon>Pezizomycotina</taxon>
        <taxon>Dothideomycetes</taxon>
        <taxon>Dothideomycetidae</taxon>
        <taxon>Mycosphaerellales</taxon>
        <taxon>Extremaceae</taxon>
        <taxon>Saxophila</taxon>
    </lineage>
</organism>
<accession>A0AAV9PCM7</accession>
<dbReference type="GeneID" id="89926184"/>
<feature type="signal peptide" evidence="1">
    <location>
        <begin position="1"/>
        <end position="15"/>
    </location>
</feature>
<name>A0AAV9PCM7_9PEZI</name>
<dbReference type="EMBL" id="JAVRRT010000007">
    <property type="protein sequence ID" value="KAK5170254.1"/>
    <property type="molecule type" value="Genomic_DNA"/>
</dbReference>
<evidence type="ECO:0000313" key="3">
    <source>
        <dbReference type="Proteomes" id="UP001337655"/>
    </source>
</evidence>
<sequence>MKLSLALFLPALAEAAKYSPHDYASGRVHHMSMNRKEAVWAQQRAAGDFDSWKWPSWDRVRGRHGPKYKRDYVKCVNGYAVVEQGNPNQTFACNNVDMYDFKSHADLGSWAGEGSDTWGWVADDGREFIAIGQADGTAFCEINSRGKLIYLGRLPQQSVSSIWRDIKGYKNYIVVGSEAEGHGVQIFDMTKLLDINPSSPKNFSTTADLTGWFSGLPSGRSHNLVAHEEKDYIVAVGAQPRNDTCRSGLIFIDMTDPASPTSSGCAAQDGYSHDAQCVTYRGPDKRYEGRDICYSFNEDTFTIYDVTDRSSGTNTSSVISRTPYYGATYTHQGWLLDESWQEFLFSDDELDELDEVEPGADGHSVMYIWDIRDLAAPKNTGYYKAQARSIDHNLYVHNGLAYQSNYGSGLRVLDVSGVPDDPTGGNIEEVAFFDIYPEDDSAGGLVEFVGTWSNYLFPSGYVFVNSIERGGFVLKMNNHRGKAFGKKWPRR</sequence>
<reference evidence="2 3" key="1">
    <citation type="submission" date="2023-08" db="EMBL/GenBank/DDBJ databases">
        <title>Black Yeasts Isolated from many extreme environments.</title>
        <authorList>
            <person name="Coleine C."/>
            <person name="Stajich J.E."/>
            <person name="Selbmann L."/>
        </authorList>
    </citation>
    <scope>NUCLEOTIDE SEQUENCE [LARGE SCALE GENOMIC DNA]</scope>
    <source>
        <strain evidence="2 3">CCFEE 5935</strain>
    </source>
</reference>
<dbReference type="PANTHER" id="PTHR38787:SF3">
    <property type="entry name" value="REGULATORY P DOMAIN-CONTAINING PROTEIN"/>
    <property type="match status" value="1"/>
</dbReference>
<dbReference type="RefSeq" id="XP_064659452.1">
    <property type="nucleotide sequence ID" value="XM_064802091.1"/>
</dbReference>
<gene>
    <name evidence="2" type="ORF">LTR77_004840</name>
</gene>
<dbReference type="Proteomes" id="UP001337655">
    <property type="component" value="Unassembled WGS sequence"/>
</dbReference>
<proteinExistence type="predicted"/>
<evidence type="ECO:0000256" key="1">
    <source>
        <dbReference type="SAM" id="SignalP"/>
    </source>
</evidence>